<reference evidence="2" key="1">
    <citation type="journal article" date="2023" name="Mol. Biol. Evol.">
        <title>Third-Generation Sequencing Reveals the Adaptive Role of the Epigenome in Three Deep-Sea Polychaetes.</title>
        <authorList>
            <person name="Perez M."/>
            <person name="Aroh O."/>
            <person name="Sun Y."/>
            <person name="Lan Y."/>
            <person name="Juniper S.K."/>
            <person name="Young C.R."/>
            <person name="Angers B."/>
            <person name="Qian P.Y."/>
        </authorList>
    </citation>
    <scope>NUCLEOTIDE SEQUENCE</scope>
    <source>
        <strain evidence="2">R07B-5</strain>
    </source>
</reference>
<dbReference type="AlphaFoldDB" id="A0AAD9P614"/>
<feature type="region of interest" description="Disordered" evidence="1">
    <location>
        <begin position="67"/>
        <end position="112"/>
    </location>
</feature>
<keyword evidence="3" id="KW-1185">Reference proteome</keyword>
<dbReference type="PANTHER" id="PTHR21580">
    <property type="entry name" value="SHIPPO-1-RELATED"/>
    <property type="match status" value="1"/>
</dbReference>
<dbReference type="PANTHER" id="PTHR21580:SF28">
    <property type="entry name" value="BOREALIN N-TERMINAL DOMAIN-CONTAINING PROTEIN-RELATED"/>
    <property type="match status" value="1"/>
</dbReference>
<dbReference type="GO" id="GO:0005856">
    <property type="term" value="C:cytoskeleton"/>
    <property type="evidence" value="ECO:0007669"/>
    <property type="project" value="TreeGrafter"/>
</dbReference>
<evidence type="ECO:0000313" key="2">
    <source>
        <dbReference type="EMBL" id="KAK2188774.1"/>
    </source>
</evidence>
<protein>
    <recommendedName>
        <fullName evidence="4">Outer dense fiber protein 3</fullName>
    </recommendedName>
</protein>
<name>A0AAD9P614_RIDPI</name>
<dbReference type="EMBL" id="JAODUO010000123">
    <property type="protein sequence ID" value="KAK2188774.1"/>
    <property type="molecule type" value="Genomic_DNA"/>
</dbReference>
<evidence type="ECO:0000313" key="3">
    <source>
        <dbReference type="Proteomes" id="UP001209878"/>
    </source>
</evidence>
<sequence length="252" mass="27835">MVYEYTKPRMPIAAMYASPGPCYGLPSLVGRTTHDPRSVHFRSPAYAFGIRHGKMTDDCSPGPCHLPEQKIYRDGRDGTPHYSLYSRRSGPSPFKTPGPGAHSPEKSGPSAYYRAPAYTFRPRTKLRQTDGAPAPNAYSLDAMLGRTVRSSKRQAPQFSMTGRSKVGSFYEDHAKTPGPANYTTSNPDTYKLKAPTYSMIARNVMPGDSCLKPGPGAHSPERVYINKRQMPSFSFGIRHSVYEAPLIIDPVQ</sequence>
<accession>A0AAD9P614</accession>
<evidence type="ECO:0000256" key="1">
    <source>
        <dbReference type="SAM" id="MobiDB-lite"/>
    </source>
</evidence>
<dbReference type="InterPro" id="IPR051291">
    <property type="entry name" value="CIMAP"/>
</dbReference>
<feature type="compositionally biased region" description="Basic and acidic residues" evidence="1">
    <location>
        <begin position="67"/>
        <end position="79"/>
    </location>
</feature>
<dbReference type="Proteomes" id="UP001209878">
    <property type="component" value="Unassembled WGS sequence"/>
</dbReference>
<comment type="caution">
    <text evidence="2">The sequence shown here is derived from an EMBL/GenBank/DDBJ whole genome shotgun (WGS) entry which is preliminary data.</text>
</comment>
<proteinExistence type="predicted"/>
<dbReference type="Pfam" id="PF07004">
    <property type="entry name" value="SHIPPO-rpt"/>
    <property type="match status" value="4"/>
</dbReference>
<dbReference type="InterPro" id="IPR010736">
    <property type="entry name" value="SHIPPO-rpt"/>
</dbReference>
<evidence type="ECO:0008006" key="4">
    <source>
        <dbReference type="Google" id="ProtNLM"/>
    </source>
</evidence>
<organism evidence="2 3">
    <name type="scientific">Ridgeia piscesae</name>
    <name type="common">Tubeworm</name>
    <dbReference type="NCBI Taxonomy" id="27915"/>
    <lineage>
        <taxon>Eukaryota</taxon>
        <taxon>Metazoa</taxon>
        <taxon>Spiralia</taxon>
        <taxon>Lophotrochozoa</taxon>
        <taxon>Annelida</taxon>
        <taxon>Polychaeta</taxon>
        <taxon>Sedentaria</taxon>
        <taxon>Canalipalpata</taxon>
        <taxon>Sabellida</taxon>
        <taxon>Siboglinidae</taxon>
        <taxon>Ridgeia</taxon>
    </lineage>
</organism>
<gene>
    <name evidence="2" type="ORF">NP493_123g07010</name>
</gene>